<evidence type="ECO:0000313" key="2">
    <source>
        <dbReference type="Proteomes" id="UP001328107"/>
    </source>
</evidence>
<gene>
    <name evidence="1" type="ORF">PMAYCL1PPCAC_01272</name>
</gene>
<sequence length="85" mass="9878">VQELYRQKNFEESFSFCFMNKEEKHCDDTPFFTLEELYSSNGFGAPFSLPSDVVAPEKVRREKAEERLLSIEEGFDHSVLSVMTC</sequence>
<feature type="non-terminal residue" evidence="1">
    <location>
        <position position="1"/>
    </location>
</feature>
<organism evidence="1 2">
    <name type="scientific">Pristionchus mayeri</name>
    <dbReference type="NCBI Taxonomy" id="1317129"/>
    <lineage>
        <taxon>Eukaryota</taxon>
        <taxon>Metazoa</taxon>
        <taxon>Ecdysozoa</taxon>
        <taxon>Nematoda</taxon>
        <taxon>Chromadorea</taxon>
        <taxon>Rhabditida</taxon>
        <taxon>Rhabditina</taxon>
        <taxon>Diplogasteromorpha</taxon>
        <taxon>Diplogasteroidea</taxon>
        <taxon>Neodiplogasteridae</taxon>
        <taxon>Pristionchus</taxon>
    </lineage>
</organism>
<accession>A0AAN4Z481</accession>
<dbReference type="AlphaFoldDB" id="A0AAN4Z481"/>
<protein>
    <submittedName>
        <fullName evidence="1">Uncharacterized protein</fullName>
    </submittedName>
</protein>
<dbReference type="EMBL" id="BTRK01000001">
    <property type="protein sequence ID" value="GMR31077.1"/>
    <property type="molecule type" value="Genomic_DNA"/>
</dbReference>
<dbReference type="Proteomes" id="UP001328107">
    <property type="component" value="Unassembled WGS sequence"/>
</dbReference>
<name>A0AAN4Z481_9BILA</name>
<evidence type="ECO:0000313" key="1">
    <source>
        <dbReference type="EMBL" id="GMR31077.1"/>
    </source>
</evidence>
<comment type="caution">
    <text evidence="1">The sequence shown here is derived from an EMBL/GenBank/DDBJ whole genome shotgun (WGS) entry which is preliminary data.</text>
</comment>
<reference evidence="2" key="1">
    <citation type="submission" date="2022-10" db="EMBL/GenBank/DDBJ databases">
        <title>Genome assembly of Pristionchus species.</title>
        <authorList>
            <person name="Yoshida K."/>
            <person name="Sommer R.J."/>
        </authorList>
    </citation>
    <scope>NUCLEOTIDE SEQUENCE [LARGE SCALE GENOMIC DNA]</scope>
    <source>
        <strain evidence="2">RS5460</strain>
    </source>
</reference>
<keyword evidence="2" id="KW-1185">Reference proteome</keyword>
<proteinExistence type="predicted"/>